<dbReference type="OrthoDB" id="9813540at2"/>
<keyword evidence="1" id="KW-0472">Membrane</keyword>
<feature type="transmembrane region" description="Helical" evidence="1">
    <location>
        <begin position="12"/>
        <end position="30"/>
    </location>
</feature>
<proteinExistence type="predicted"/>
<dbReference type="AlphaFoldDB" id="A0A4Q1RHI2"/>
<reference evidence="2 3" key="1">
    <citation type="submission" date="2019-01" db="EMBL/GenBank/DDBJ databases">
        <title>Blautia sp. nov. KGMB01111 isolated human feces.</title>
        <authorList>
            <person name="Park J.-E."/>
            <person name="Kim J.-S."/>
            <person name="Park S.-H."/>
        </authorList>
    </citation>
    <scope>NUCLEOTIDE SEQUENCE [LARGE SCALE GENOMIC DNA]</scope>
    <source>
        <strain evidence="2 3">KGMB01111</strain>
    </source>
</reference>
<dbReference type="Gene3D" id="1.10.1760.20">
    <property type="match status" value="1"/>
</dbReference>
<gene>
    <name evidence="2" type="ORF">ETP43_07460</name>
</gene>
<dbReference type="GO" id="GO:0022857">
    <property type="term" value="F:transmembrane transporter activity"/>
    <property type="evidence" value="ECO:0007669"/>
    <property type="project" value="InterPro"/>
</dbReference>
<evidence type="ECO:0000256" key="1">
    <source>
        <dbReference type="SAM" id="Phobius"/>
    </source>
</evidence>
<evidence type="ECO:0000313" key="2">
    <source>
        <dbReference type="EMBL" id="RXS75068.1"/>
    </source>
</evidence>
<dbReference type="EMBL" id="SDKC01000001">
    <property type="protein sequence ID" value="RXS75068.1"/>
    <property type="molecule type" value="Genomic_DNA"/>
</dbReference>
<feature type="transmembrane region" description="Helical" evidence="1">
    <location>
        <begin position="167"/>
        <end position="190"/>
    </location>
</feature>
<dbReference type="Pfam" id="PF12822">
    <property type="entry name" value="ECF_trnsprt"/>
    <property type="match status" value="1"/>
</dbReference>
<feature type="transmembrane region" description="Helical" evidence="1">
    <location>
        <begin position="123"/>
        <end position="147"/>
    </location>
</feature>
<dbReference type="RefSeq" id="WP_129257574.1">
    <property type="nucleotide sequence ID" value="NZ_DAWBJR010000051.1"/>
</dbReference>
<keyword evidence="1" id="KW-1133">Transmembrane helix</keyword>
<accession>A0A4Q1RHI2</accession>
<keyword evidence="3" id="KW-1185">Reference proteome</keyword>
<organism evidence="2 3">
    <name type="scientific">Blautia faecicola</name>
    <dbReference type="NCBI Taxonomy" id="2509240"/>
    <lineage>
        <taxon>Bacteria</taxon>
        <taxon>Bacillati</taxon>
        <taxon>Bacillota</taxon>
        <taxon>Clostridia</taxon>
        <taxon>Lachnospirales</taxon>
        <taxon>Lachnospiraceae</taxon>
        <taxon>Blautia</taxon>
    </lineage>
</organism>
<dbReference type="InterPro" id="IPR024529">
    <property type="entry name" value="ECF_trnsprt_substrate-spec"/>
</dbReference>
<evidence type="ECO:0000313" key="3">
    <source>
        <dbReference type="Proteomes" id="UP000290106"/>
    </source>
</evidence>
<name>A0A4Q1RHI2_9FIRM</name>
<sequence>MNNTHASRTRYLVELALMVTIIFVMAFTPLGYFRTLGLSITFLTVPVAVGAMILGPTGGAICGLAFGITSFMQCFGMGAFGTMLFSINPLGTAVVCIIPRLLEGWITGLIFKAIRGKMKNGAYLVASLACPLLNTLFFMSTLVLIFYNTDYIQGFVTSLGVSNPFTFVVAFVGVQGLIEAIVCFILAGAISRALSAALHRI</sequence>
<dbReference type="Proteomes" id="UP000290106">
    <property type="component" value="Unassembled WGS sequence"/>
</dbReference>
<feature type="transmembrane region" description="Helical" evidence="1">
    <location>
        <begin position="90"/>
        <end position="111"/>
    </location>
</feature>
<keyword evidence="1" id="KW-0812">Transmembrane</keyword>
<comment type="caution">
    <text evidence="2">The sequence shown here is derived from an EMBL/GenBank/DDBJ whole genome shotgun (WGS) entry which is preliminary data.</text>
</comment>
<protein>
    <submittedName>
        <fullName evidence="2">ECF transporter S component</fullName>
    </submittedName>
</protein>